<protein>
    <recommendedName>
        <fullName evidence="3">DUF1232 domain-containing protein</fullName>
    </recommendedName>
</protein>
<reference evidence="2" key="1">
    <citation type="submission" date="2021-01" db="EMBL/GenBank/DDBJ databases">
        <title>Whole genome shotgun sequence of Actinoplanes capillaceus NBRC 16408.</title>
        <authorList>
            <person name="Komaki H."/>
            <person name="Tamura T."/>
        </authorList>
    </citation>
    <scope>NUCLEOTIDE SEQUENCE [LARGE SCALE GENOMIC DNA]</scope>
    <source>
        <strain evidence="2">NBRC 16408</strain>
    </source>
</reference>
<gene>
    <name evidence="2" type="ORF">Aca07nite_52170</name>
</gene>
<proteinExistence type="predicted"/>
<feature type="coiled-coil region" evidence="1">
    <location>
        <begin position="62"/>
        <end position="89"/>
    </location>
</feature>
<evidence type="ECO:0008006" key="3">
    <source>
        <dbReference type="Google" id="ProtNLM"/>
    </source>
</evidence>
<accession>A0ABQ3WNZ3</accession>
<name>A0ABQ3WNZ3_9ACTN</name>
<dbReference type="EMBL" id="BOMF01000098">
    <property type="protein sequence ID" value="GID47942.1"/>
    <property type="molecule type" value="Genomic_DNA"/>
</dbReference>
<evidence type="ECO:0000256" key="1">
    <source>
        <dbReference type="SAM" id="Coils"/>
    </source>
</evidence>
<sequence>MRTLWDREMQAEVESIESMASPARLELARRVIAWTVSVLPVESAALLDSDAGEWVRSAVRMIDAAAEGLEVSEDDVDEIEDELLELADDMDYVPLWQLFNGLVYAVGVSSTEMGGQTTVEILSACYDVVRDCEDLPESVEPEAEEVVLAREMANDRCRAAIERQRAFVREAGV</sequence>
<keyword evidence="1" id="KW-0175">Coiled coil</keyword>
<comment type="caution">
    <text evidence="2">The sequence shown here is derived from an EMBL/GenBank/DDBJ whole genome shotgun (WGS) entry which is preliminary data.</text>
</comment>
<dbReference type="RefSeq" id="WP_204298058.1">
    <property type="nucleotide sequence ID" value="NZ_BAAAGQ010000024.1"/>
</dbReference>
<evidence type="ECO:0000313" key="2">
    <source>
        <dbReference type="EMBL" id="GID47942.1"/>
    </source>
</evidence>
<organism evidence="2">
    <name type="scientific">Actinoplanes campanulatus</name>
    <dbReference type="NCBI Taxonomy" id="113559"/>
    <lineage>
        <taxon>Bacteria</taxon>
        <taxon>Bacillati</taxon>
        <taxon>Actinomycetota</taxon>
        <taxon>Actinomycetes</taxon>
        <taxon>Micromonosporales</taxon>
        <taxon>Micromonosporaceae</taxon>
        <taxon>Actinoplanes</taxon>
    </lineage>
</organism>